<dbReference type="OrthoDB" id="9783047at2"/>
<dbReference type="InterPro" id="IPR058626">
    <property type="entry name" value="MdtA-like_b-barrel"/>
</dbReference>
<feature type="coiled-coil region" evidence="7">
    <location>
        <begin position="140"/>
        <end position="167"/>
    </location>
</feature>
<dbReference type="PANTHER" id="PTHR30469:SF36">
    <property type="entry name" value="BLL3903 PROTEIN"/>
    <property type="match status" value="1"/>
</dbReference>
<feature type="domain" description="Multidrug resistance protein MdtA-like alpha-helical hairpin" evidence="8">
    <location>
        <begin position="140"/>
        <end position="209"/>
    </location>
</feature>
<sequence length="415" mass="43110">MKRLLNFVLVLVLIVGLAWWQRATLVPWLVQAVPSSKTLIAALPGFSDALHAPEAPQAAGGSKSSQRNVTPVPVVLAQAVAKQMPMVIDAVGTATPYASIQIRTRIDNTAVTSVRVAEGSEVKQGDVLFTLDDRAIKAQIAQIQAQIARDQAQIAQAQIDLSRANDLLARNAGAATTRDTAATALKVGQAQLQADQASLEAAEVTLDYTVIRAPVPGRIGSIPVKPGSTVRTSDTSPLATVNQLDPAVVAFSIPQSRLAELREAMAKGAVRVDAITGKNTLTGQVSFVENAIDAATGTIMVKADIPNPHEILWGGAFVNVQVFLPDASPQVVVPDAAVQLGQKGSYVFVVKDGKTAELRPVTVARVSGADAVLAKGVESGEQVVVDGVLRLVDGAPVAINAGAKESTAASTSAKS</sequence>
<dbReference type="SUPFAM" id="SSF111369">
    <property type="entry name" value="HlyD-like secretion proteins"/>
    <property type="match status" value="1"/>
</dbReference>
<evidence type="ECO:0000256" key="4">
    <source>
        <dbReference type="ARBA" id="ARBA00022475"/>
    </source>
</evidence>
<keyword evidence="7" id="KW-0175">Coiled coil</keyword>
<proteinExistence type="inferred from homology"/>
<dbReference type="Gene3D" id="2.40.420.20">
    <property type="match status" value="1"/>
</dbReference>
<reference evidence="12 13" key="1">
    <citation type="submission" date="2018-02" db="EMBL/GenBank/DDBJ databases">
        <title>Whole genome sequencing of endophytic bacterium.</title>
        <authorList>
            <person name="Eedara R."/>
            <person name="Podile A.R."/>
        </authorList>
    </citation>
    <scope>NUCLEOTIDE SEQUENCE [LARGE SCALE GENOMIC DNA]</scope>
    <source>
        <strain evidence="12 13">RP1T</strain>
    </source>
</reference>
<evidence type="ECO:0000256" key="1">
    <source>
        <dbReference type="ARBA" id="ARBA00004236"/>
    </source>
</evidence>
<dbReference type="Pfam" id="PF25944">
    <property type="entry name" value="Beta-barrel_RND"/>
    <property type="match status" value="1"/>
</dbReference>
<gene>
    <name evidence="12" type="ORF">C5L14_18305</name>
</gene>
<dbReference type="AlphaFoldDB" id="A0A2S9QA34"/>
<dbReference type="InterPro" id="IPR058627">
    <property type="entry name" value="MdtA-like_C"/>
</dbReference>
<keyword evidence="4" id="KW-1003">Cell membrane</keyword>
<dbReference type="Gene3D" id="1.10.287.470">
    <property type="entry name" value="Helix hairpin bin"/>
    <property type="match status" value="1"/>
</dbReference>
<accession>A0A2S9QA34</accession>
<dbReference type="Proteomes" id="UP000237682">
    <property type="component" value="Unassembled WGS sequence"/>
</dbReference>
<dbReference type="NCBIfam" id="TIGR01730">
    <property type="entry name" value="RND_mfp"/>
    <property type="match status" value="1"/>
</dbReference>
<feature type="domain" description="Multidrug resistance protein MdtA-like C-terminal permuted SH3" evidence="11">
    <location>
        <begin position="331"/>
        <end position="388"/>
    </location>
</feature>
<comment type="subcellular location">
    <subcellularLocation>
        <location evidence="1">Cell membrane</location>
    </subcellularLocation>
</comment>
<dbReference type="Pfam" id="PF25967">
    <property type="entry name" value="RND-MFP_C"/>
    <property type="match status" value="1"/>
</dbReference>
<evidence type="ECO:0000259" key="11">
    <source>
        <dbReference type="Pfam" id="PF25967"/>
    </source>
</evidence>
<name>A0A2S9QA34_9HYPH</name>
<evidence type="ECO:0000256" key="7">
    <source>
        <dbReference type="SAM" id="Coils"/>
    </source>
</evidence>
<keyword evidence="5" id="KW-0997">Cell inner membrane</keyword>
<keyword evidence="6" id="KW-0472">Membrane</keyword>
<dbReference type="Pfam" id="PF25876">
    <property type="entry name" value="HH_MFP_RND"/>
    <property type="match status" value="1"/>
</dbReference>
<evidence type="ECO:0000259" key="9">
    <source>
        <dbReference type="Pfam" id="PF25917"/>
    </source>
</evidence>
<evidence type="ECO:0000256" key="3">
    <source>
        <dbReference type="ARBA" id="ARBA00022448"/>
    </source>
</evidence>
<feature type="domain" description="Multidrug resistance protein MdtA-like barrel-sandwich hybrid" evidence="9">
    <location>
        <begin position="101"/>
        <end position="241"/>
    </location>
</feature>
<evidence type="ECO:0000259" key="10">
    <source>
        <dbReference type="Pfam" id="PF25944"/>
    </source>
</evidence>
<dbReference type="InterPro" id="IPR058625">
    <property type="entry name" value="MdtA-like_BSH"/>
</dbReference>
<dbReference type="InterPro" id="IPR058624">
    <property type="entry name" value="MdtA-like_HH"/>
</dbReference>
<keyword evidence="3" id="KW-0813">Transport</keyword>
<dbReference type="Pfam" id="PF25917">
    <property type="entry name" value="BSH_RND"/>
    <property type="match status" value="1"/>
</dbReference>
<evidence type="ECO:0000256" key="6">
    <source>
        <dbReference type="ARBA" id="ARBA00023136"/>
    </source>
</evidence>
<dbReference type="Gene3D" id="2.40.30.170">
    <property type="match status" value="1"/>
</dbReference>
<dbReference type="Gene3D" id="2.40.50.100">
    <property type="match status" value="1"/>
</dbReference>
<protein>
    <submittedName>
        <fullName evidence="12">Efflux RND transporter periplasmic adaptor subunit</fullName>
    </submittedName>
</protein>
<organism evidence="12 13">
    <name type="scientific">Labrys okinawensis</name>
    <dbReference type="NCBI Taxonomy" id="346911"/>
    <lineage>
        <taxon>Bacteria</taxon>
        <taxon>Pseudomonadati</taxon>
        <taxon>Pseudomonadota</taxon>
        <taxon>Alphaproteobacteria</taxon>
        <taxon>Hyphomicrobiales</taxon>
        <taxon>Xanthobacteraceae</taxon>
        <taxon>Labrys</taxon>
    </lineage>
</organism>
<feature type="domain" description="Multidrug resistance protein MdtA-like beta-barrel" evidence="10">
    <location>
        <begin position="247"/>
        <end position="322"/>
    </location>
</feature>
<dbReference type="EMBL" id="PUEJ01000006">
    <property type="protein sequence ID" value="PRH86194.1"/>
    <property type="molecule type" value="Genomic_DNA"/>
</dbReference>
<dbReference type="GO" id="GO:0015562">
    <property type="term" value="F:efflux transmembrane transporter activity"/>
    <property type="evidence" value="ECO:0007669"/>
    <property type="project" value="TreeGrafter"/>
</dbReference>
<evidence type="ECO:0000259" key="8">
    <source>
        <dbReference type="Pfam" id="PF25876"/>
    </source>
</evidence>
<evidence type="ECO:0000313" key="12">
    <source>
        <dbReference type="EMBL" id="PRH86194.1"/>
    </source>
</evidence>
<evidence type="ECO:0000256" key="2">
    <source>
        <dbReference type="ARBA" id="ARBA00009477"/>
    </source>
</evidence>
<dbReference type="GO" id="GO:1990281">
    <property type="term" value="C:efflux pump complex"/>
    <property type="evidence" value="ECO:0007669"/>
    <property type="project" value="TreeGrafter"/>
</dbReference>
<comment type="similarity">
    <text evidence="2">Belongs to the membrane fusion protein (MFP) (TC 8.A.1) family.</text>
</comment>
<comment type="caution">
    <text evidence="12">The sequence shown here is derived from an EMBL/GenBank/DDBJ whole genome shotgun (WGS) entry which is preliminary data.</text>
</comment>
<keyword evidence="13" id="KW-1185">Reference proteome</keyword>
<evidence type="ECO:0000256" key="5">
    <source>
        <dbReference type="ARBA" id="ARBA00022519"/>
    </source>
</evidence>
<dbReference type="RefSeq" id="WP_105863490.1">
    <property type="nucleotide sequence ID" value="NZ_PUEJ01000006.1"/>
</dbReference>
<dbReference type="PANTHER" id="PTHR30469">
    <property type="entry name" value="MULTIDRUG RESISTANCE PROTEIN MDTA"/>
    <property type="match status" value="1"/>
</dbReference>
<dbReference type="InterPro" id="IPR006143">
    <property type="entry name" value="RND_pump_MFP"/>
</dbReference>
<evidence type="ECO:0000313" key="13">
    <source>
        <dbReference type="Proteomes" id="UP000237682"/>
    </source>
</evidence>